<sequence length="314" mass="34832">MPYPRDPPPYSDLNPLLLQQPENHSQLGPSVGEYLQPGGYPGGCELSGGYPQPKGPELPISAVPMDLGVTILPAGGSSIVTISGGDVFRAVDWDDRRVRHTFIRKVYTIISLQLLVTVGIIAVFTFVSPVRTFVQWNVTVYYSSYAVFLVTYLVLACCPGPRRRFPWNIILLIIFTLAMAFMTGTIASTYNTKAVLIAMVITAIVAVIVTLFCFQTKVDFTSCSGLFCVLGIVLFLTSVVTAAVLYYKYIQWVHMVFAAIGAIIFTLFLAYDTQLLVGNKQYALSPEEYVFGALEIYVDIVSIFWFLLRLVGWR</sequence>
<feature type="transmembrane region" description="Helical" evidence="5">
    <location>
        <begin position="226"/>
        <end position="246"/>
    </location>
</feature>
<feature type="transmembrane region" description="Helical" evidence="5">
    <location>
        <begin position="139"/>
        <end position="157"/>
    </location>
</feature>
<dbReference type="PANTHER" id="PTHR23291:SF35">
    <property type="entry name" value="PROTEIN LIFEGUARD 3"/>
    <property type="match status" value="1"/>
</dbReference>
<dbReference type="GO" id="GO:0005794">
    <property type="term" value="C:Golgi apparatus"/>
    <property type="evidence" value="ECO:0007669"/>
    <property type="project" value="TreeGrafter"/>
</dbReference>
<proteinExistence type="inferred from homology"/>
<feature type="transmembrane region" description="Helical" evidence="5">
    <location>
        <begin position="252"/>
        <end position="277"/>
    </location>
</feature>
<feature type="transmembrane region" description="Helical" evidence="5">
    <location>
        <begin position="194"/>
        <end position="214"/>
    </location>
</feature>
<evidence type="ECO:0000256" key="1">
    <source>
        <dbReference type="ARBA" id="ARBA00004141"/>
    </source>
</evidence>
<comment type="similarity">
    <text evidence="5">Belongs to the BI1 family.</text>
</comment>
<evidence type="ECO:0000313" key="7">
    <source>
        <dbReference type="Ensembl" id="ENSPCEP00000005274.1"/>
    </source>
</evidence>
<dbReference type="AlphaFoldDB" id="A0A8C8VFZ0"/>
<dbReference type="Pfam" id="PF01027">
    <property type="entry name" value="Bax1-I"/>
    <property type="match status" value="1"/>
</dbReference>
<reference evidence="7" key="2">
    <citation type="submission" date="2025-09" db="UniProtKB">
        <authorList>
            <consortium name="Ensembl"/>
        </authorList>
    </citation>
    <scope>IDENTIFICATION</scope>
</reference>
<feature type="region of interest" description="Disordered" evidence="6">
    <location>
        <begin position="1"/>
        <end position="22"/>
    </location>
</feature>
<comment type="subcellular location">
    <subcellularLocation>
        <location evidence="1">Membrane</location>
        <topology evidence="1">Multi-pass membrane protein</topology>
    </subcellularLocation>
</comment>
<dbReference type="PANTHER" id="PTHR23291">
    <property type="entry name" value="BAX INHIBITOR-RELATED"/>
    <property type="match status" value="1"/>
</dbReference>
<keyword evidence="4 5" id="KW-0472">Membrane</keyword>
<feature type="compositionally biased region" description="Pro residues" evidence="6">
    <location>
        <begin position="1"/>
        <end position="10"/>
    </location>
</feature>
<feature type="transmembrane region" description="Helical" evidence="5">
    <location>
        <begin position="106"/>
        <end position="127"/>
    </location>
</feature>
<dbReference type="GO" id="GO:0016020">
    <property type="term" value="C:membrane"/>
    <property type="evidence" value="ECO:0007669"/>
    <property type="project" value="UniProtKB-SubCell"/>
</dbReference>
<evidence type="ECO:0000256" key="4">
    <source>
        <dbReference type="ARBA" id="ARBA00023136"/>
    </source>
</evidence>
<protein>
    <recommendedName>
        <fullName evidence="9">Transmembrane BAX inhibitor motif containing 1</fullName>
    </recommendedName>
</protein>
<dbReference type="GO" id="GO:2001234">
    <property type="term" value="P:negative regulation of apoptotic signaling pathway"/>
    <property type="evidence" value="ECO:0007669"/>
    <property type="project" value="TreeGrafter"/>
</dbReference>
<reference evidence="7" key="1">
    <citation type="submission" date="2025-08" db="UniProtKB">
        <authorList>
            <consortium name="Ensembl"/>
        </authorList>
    </citation>
    <scope>IDENTIFICATION</scope>
</reference>
<dbReference type="Proteomes" id="UP000694393">
    <property type="component" value="Unplaced"/>
</dbReference>
<evidence type="ECO:0000256" key="2">
    <source>
        <dbReference type="ARBA" id="ARBA00022692"/>
    </source>
</evidence>
<keyword evidence="2 5" id="KW-0812">Transmembrane</keyword>
<dbReference type="GO" id="GO:0005783">
    <property type="term" value="C:endoplasmic reticulum"/>
    <property type="evidence" value="ECO:0007669"/>
    <property type="project" value="TreeGrafter"/>
</dbReference>
<dbReference type="InterPro" id="IPR006214">
    <property type="entry name" value="Bax_inhibitor_1-related"/>
</dbReference>
<evidence type="ECO:0000313" key="8">
    <source>
        <dbReference type="Proteomes" id="UP000694393"/>
    </source>
</evidence>
<keyword evidence="8" id="KW-1185">Reference proteome</keyword>
<dbReference type="Ensembl" id="ENSPCET00000005462.1">
    <property type="protein sequence ID" value="ENSPCEP00000005274.1"/>
    <property type="gene ID" value="ENSPCEG00000004297.1"/>
</dbReference>
<evidence type="ECO:0000256" key="3">
    <source>
        <dbReference type="ARBA" id="ARBA00022989"/>
    </source>
</evidence>
<accession>A0A8C8VFZ0</accession>
<keyword evidence="3 5" id="KW-1133">Transmembrane helix</keyword>
<feature type="transmembrane region" description="Helical" evidence="5">
    <location>
        <begin position="289"/>
        <end position="308"/>
    </location>
</feature>
<evidence type="ECO:0008006" key="9">
    <source>
        <dbReference type="Google" id="ProtNLM"/>
    </source>
</evidence>
<evidence type="ECO:0000256" key="5">
    <source>
        <dbReference type="RuleBase" id="RU004379"/>
    </source>
</evidence>
<feature type="transmembrane region" description="Helical" evidence="5">
    <location>
        <begin position="169"/>
        <end position="188"/>
    </location>
</feature>
<name>A0A8C8VFZ0_9SAUR</name>
<organism evidence="7 8">
    <name type="scientific">Pelusios castaneus</name>
    <name type="common">West African mud turtle</name>
    <dbReference type="NCBI Taxonomy" id="367368"/>
    <lineage>
        <taxon>Eukaryota</taxon>
        <taxon>Metazoa</taxon>
        <taxon>Chordata</taxon>
        <taxon>Craniata</taxon>
        <taxon>Vertebrata</taxon>
        <taxon>Euteleostomi</taxon>
        <taxon>Archelosauria</taxon>
        <taxon>Testudinata</taxon>
        <taxon>Testudines</taxon>
        <taxon>Pleurodira</taxon>
        <taxon>Pelomedusidae</taxon>
        <taxon>Pelusios</taxon>
    </lineage>
</organism>
<evidence type="ECO:0000256" key="6">
    <source>
        <dbReference type="SAM" id="MobiDB-lite"/>
    </source>
</evidence>
<dbReference type="CDD" id="cd10428">
    <property type="entry name" value="LFG_like"/>
    <property type="match status" value="1"/>
</dbReference>